<dbReference type="GeneID" id="4623222"/>
<evidence type="ECO:0000256" key="8">
    <source>
        <dbReference type="ARBA" id="ARBA00023136"/>
    </source>
</evidence>
<dbReference type="Proteomes" id="UP000000591">
    <property type="component" value="Chromosome VII"/>
</dbReference>
<dbReference type="FunCoup" id="Q74ZE5">
    <property type="interactions" value="117"/>
</dbReference>
<dbReference type="PANTHER" id="PTHR12497:SF0">
    <property type="entry name" value="TAFAZZIN"/>
    <property type="match status" value="1"/>
</dbReference>
<organism evidence="15 16">
    <name type="scientific">Eremothecium gossypii (strain ATCC 10895 / CBS 109.51 / FGSC 9923 / NRRL Y-1056)</name>
    <name type="common">Yeast</name>
    <name type="synonym">Ashbya gossypii</name>
    <dbReference type="NCBI Taxonomy" id="284811"/>
    <lineage>
        <taxon>Eukaryota</taxon>
        <taxon>Fungi</taxon>
        <taxon>Dikarya</taxon>
        <taxon>Ascomycota</taxon>
        <taxon>Saccharomycotina</taxon>
        <taxon>Saccharomycetes</taxon>
        <taxon>Saccharomycetales</taxon>
        <taxon>Saccharomycetaceae</taxon>
        <taxon>Eremothecium</taxon>
    </lineage>
</organism>
<keyword evidence="16" id="KW-1185">Reference proteome</keyword>
<dbReference type="SMART" id="SM00563">
    <property type="entry name" value="PlsC"/>
    <property type="match status" value="1"/>
</dbReference>
<proteinExistence type="inferred from homology"/>
<dbReference type="OMA" id="CEKPLES"/>
<evidence type="ECO:0000256" key="12">
    <source>
        <dbReference type="RuleBase" id="RU365062"/>
    </source>
</evidence>
<evidence type="ECO:0000256" key="11">
    <source>
        <dbReference type="ARBA" id="ARBA00047906"/>
    </source>
</evidence>
<evidence type="ECO:0000313" key="16">
    <source>
        <dbReference type="Proteomes" id="UP000000591"/>
    </source>
</evidence>
<dbReference type="PANTHER" id="PTHR12497">
    <property type="entry name" value="TAZ PROTEIN TAFAZZIN"/>
    <property type="match status" value="1"/>
</dbReference>
<evidence type="ECO:0000256" key="9">
    <source>
        <dbReference type="ARBA" id="ARBA00023315"/>
    </source>
</evidence>
<sequence>MSLPDVLRRGDEFLSEYPRQSVLWQWASHGTCMATIAASKAFLKLFYNVRLTHVDKLENALERTVAENRGLLTIMNHMSVVDDPFLWAALPWRIYRHMDQMRWCLGAQNVCFQNRGLAAFFSLGRVLSTERFGAGPFQGSIEASIRLLSPDDTLDLEWTPHCEKPLESPQLLEPMRKVEYIPPVRRVRPSWVHVFPEGFVLQLEHPHANSMRYFKWGITRMVLESTKPPIIVPIFATGFEKIAPESAAGTVVERYLPRNFGAEINVTIGDTVDDNIIESLRAEWRSLVEKYHDPENPTDLTPELRDGQEVRDLRSRVAAILREHVAAIRHENHGLPLEDERFKSPAWWKKYTHTEGESAKDVRFIGQNWAIKRLQEPSRDYSDPISSSNNDDRKK</sequence>
<dbReference type="InterPro" id="IPR000872">
    <property type="entry name" value="Tafazzin"/>
</dbReference>
<protein>
    <recommendedName>
        <fullName evidence="12">Tafazzin family protein</fullName>
    </recommendedName>
</protein>
<name>Q74ZE5_EREGS</name>
<evidence type="ECO:0000256" key="7">
    <source>
        <dbReference type="ARBA" id="ARBA00023128"/>
    </source>
</evidence>
<dbReference type="EMBL" id="AE016820">
    <property type="protein sequence ID" value="AAS54744.1"/>
    <property type="molecule type" value="Genomic_DNA"/>
</dbReference>
<dbReference type="GO" id="GO:0005743">
    <property type="term" value="C:mitochondrial inner membrane"/>
    <property type="evidence" value="ECO:0007669"/>
    <property type="project" value="UniProtKB-SubCell"/>
</dbReference>
<evidence type="ECO:0000259" key="14">
    <source>
        <dbReference type="SMART" id="SM00563"/>
    </source>
</evidence>
<dbReference type="AlphaFoldDB" id="Q74ZE5"/>
<comment type="similarity">
    <text evidence="2 12">Belongs to the taffazin family.</text>
</comment>
<comment type="catalytic activity">
    <reaction evidence="11">
        <text>1'-[1,2-diacyl-sn-glycero-3-phospho],3'-[1-acyl-sn-glycero-3-phospho]-glycerol + a 1,2-diacyl-sn-glycero-3-phosphocholine = a cardiolipin + a 1-acyl-sn-glycero-3-phosphocholine</text>
        <dbReference type="Rhea" id="RHEA:33731"/>
        <dbReference type="ChEBI" id="CHEBI:57643"/>
        <dbReference type="ChEBI" id="CHEBI:58168"/>
        <dbReference type="ChEBI" id="CHEBI:62237"/>
        <dbReference type="ChEBI" id="CHEBI:64743"/>
    </reaction>
    <physiologicalReaction direction="left-to-right" evidence="11">
        <dbReference type="Rhea" id="RHEA:33732"/>
    </physiologicalReaction>
    <physiologicalReaction direction="right-to-left" evidence="11">
        <dbReference type="Rhea" id="RHEA:33733"/>
    </physiologicalReaction>
</comment>
<reference evidence="16" key="2">
    <citation type="journal article" date="2013" name="G3 (Bethesda)">
        <title>Genomes of Ashbya fungi isolated from insects reveal four mating-type loci, numerous translocations, lack of transposons, and distinct gene duplications.</title>
        <authorList>
            <person name="Dietrich F.S."/>
            <person name="Voegeli S."/>
            <person name="Kuo S."/>
            <person name="Philippsen P."/>
        </authorList>
    </citation>
    <scope>GENOME REANNOTATION</scope>
    <source>
        <strain evidence="16">ATCC 10895 / CBS 109.51 / FGSC 9923 / NRRL Y-1056</strain>
    </source>
</reference>
<keyword evidence="9" id="KW-0012">Acyltransferase</keyword>
<dbReference type="RefSeq" id="NP_986920.1">
    <property type="nucleotide sequence ID" value="NM_211982.2"/>
</dbReference>
<dbReference type="eggNOG" id="KOG2847">
    <property type="taxonomic scope" value="Eukaryota"/>
</dbReference>
<dbReference type="PRINTS" id="PR00979">
    <property type="entry name" value="TAFAZZIN"/>
</dbReference>
<evidence type="ECO:0000256" key="10">
    <source>
        <dbReference type="ARBA" id="ARBA00024323"/>
    </source>
</evidence>
<reference evidence="15 16" key="1">
    <citation type="journal article" date="2004" name="Science">
        <title>The Ashbya gossypii genome as a tool for mapping the ancient Saccharomyces cerevisiae genome.</title>
        <authorList>
            <person name="Dietrich F.S."/>
            <person name="Voegeli S."/>
            <person name="Brachat S."/>
            <person name="Lerch A."/>
            <person name="Gates K."/>
            <person name="Steiner S."/>
            <person name="Mohr C."/>
            <person name="Pohlmann R."/>
            <person name="Luedi P."/>
            <person name="Choi S."/>
            <person name="Wing R.A."/>
            <person name="Flavier A."/>
            <person name="Gaffney T.D."/>
            <person name="Philippsen P."/>
        </authorList>
    </citation>
    <scope>NUCLEOTIDE SEQUENCE [LARGE SCALE GENOMIC DNA]</scope>
    <source>
        <strain evidence="16">ATCC 10895 / CBS 109.51 / FGSC 9923 / NRRL Y-1056</strain>
    </source>
</reference>
<keyword evidence="6" id="KW-0443">Lipid metabolism</keyword>
<accession>Q74ZE5</accession>
<keyword evidence="7" id="KW-0496">Mitochondrion</keyword>
<feature type="domain" description="Phospholipid/glycerol acyltransferase" evidence="14">
    <location>
        <begin position="71"/>
        <end position="239"/>
    </location>
</feature>
<dbReference type="Pfam" id="PF01553">
    <property type="entry name" value="Acyltransferase"/>
    <property type="match status" value="1"/>
</dbReference>
<comment type="subcellular location">
    <subcellularLocation>
        <location evidence="1">Mitochondrion inner membrane</location>
        <topology evidence="1">Peripheral membrane protein</topology>
        <orientation evidence="1">Intermembrane side</orientation>
    </subcellularLocation>
    <subcellularLocation>
        <location evidence="10">Mitochondrion outer membrane</location>
        <topology evidence="10">Peripheral membrane protein</topology>
        <orientation evidence="10">Intermembrane side</orientation>
    </subcellularLocation>
</comment>
<dbReference type="GO" id="GO:0007007">
    <property type="term" value="P:inner mitochondrial membrane organization"/>
    <property type="evidence" value="ECO:0000318"/>
    <property type="project" value="GO_Central"/>
</dbReference>
<dbReference type="KEGG" id="ago:AGOS_AGR254C"/>
<gene>
    <name evidence="15" type="ORF">AGOS_AGR254C</name>
</gene>
<evidence type="ECO:0000256" key="6">
    <source>
        <dbReference type="ARBA" id="ARBA00023098"/>
    </source>
</evidence>
<dbReference type="HOGENOM" id="CLU_046747_1_1_1"/>
<dbReference type="GO" id="GO:0047184">
    <property type="term" value="F:1-acylglycerophosphocholine O-acyltransferase activity"/>
    <property type="evidence" value="ECO:0000318"/>
    <property type="project" value="GO_Central"/>
</dbReference>
<dbReference type="GO" id="GO:0035965">
    <property type="term" value="P:cardiolipin acyl-chain remodeling"/>
    <property type="evidence" value="ECO:0000318"/>
    <property type="project" value="GO_Central"/>
</dbReference>
<keyword evidence="8" id="KW-0472">Membrane</keyword>
<evidence type="ECO:0000256" key="13">
    <source>
        <dbReference type="SAM" id="MobiDB-lite"/>
    </source>
</evidence>
<evidence type="ECO:0000256" key="4">
    <source>
        <dbReference type="ARBA" id="ARBA00022787"/>
    </source>
</evidence>
<evidence type="ECO:0000313" key="15">
    <source>
        <dbReference type="EMBL" id="AAS54744.1"/>
    </source>
</evidence>
<keyword evidence="5" id="KW-0999">Mitochondrion inner membrane</keyword>
<keyword evidence="4" id="KW-1000">Mitochondrion outer membrane</keyword>
<evidence type="ECO:0000256" key="3">
    <source>
        <dbReference type="ARBA" id="ARBA00022679"/>
    </source>
</evidence>
<dbReference type="GO" id="GO:0031966">
    <property type="term" value="C:mitochondrial membrane"/>
    <property type="evidence" value="ECO:0000318"/>
    <property type="project" value="GO_Central"/>
</dbReference>
<feature type="region of interest" description="Disordered" evidence="13">
    <location>
        <begin position="375"/>
        <end position="395"/>
    </location>
</feature>
<dbReference type="STRING" id="284811.Q74ZE5"/>
<evidence type="ECO:0000256" key="5">
    <source>
        <dbReference type="ARBA" id="ARBA00022792"/>
    </source>
</evidence>
<keyword evidence="3" id="KW-0808">Transferase</keyword>
<dbReference type="OrthoDB" id="193467at2759"/>
<dbReference type="InterPro" id="IPR002123">
    <property type="entry name" value="Plipid/glycerol_acylTrfase"/>
</dbReference>
<dbReference type="GO" id="GO:0005741">
    <property type="term" value="C:mitochondrial outer membrane"/>
    <property type="evidence" value="ECO:0007669"/>
    <property type="project" value="UniProtKB-SubCell"/>
</dbReference>
<evidence type="ECO:0000256" key="2">
    <source>
        <dbReference type="ARBA" id="ARBA00010524"/>
    </source>
</evidence>
<dbReference type="InParanoid" id="Q74ZE5"/>
<evidence type="ECO:0000256" key="1">
    <source>
        <dbReference type="ARBA" id="ARBA00004137"/>
    </source>
</evidence>